<evidence type="ECO:0000313" key="2">
    <source>
        <dbReference type="Proteomes" id="UP000324233"/>
    </source>
</evidence>
<evidence type="ECO:0008006" key="3">
    <source>
        <dbReference type="Google" id="ProtNLM"/>
    </source>
</evidence>
<dbReference type="SUPFAM" id="SSF53448">
    <property type="entry name" value="Nucleotide-diphospho-sugar transferases"/>
    <property type="match status" value="1"/>
</dbReference>
<keyword evidence="2" id="KW-1185">Reference proteome</keyword>
<organism evidence="1 2">
    <name type="scientific">Aquisphaera giovannonii</name>
    <dbReference type="NCBI Taxonomy" id="406548"/>
    <lineage>
        <taxon>Bacteria</taxon>
        <taxon>Pseudomonadati</taxon>
        <taxon>Planctomycetota</taxon>
        <taxon>Planctomycetia</taxon>
        <taxon>Isosphaerales</taxon>
        <taxon>Isosphaeraceae</taxon>
        <taxon>Aquisphaera</taxon>
    </lineage>
</organism>
<gene>
    <name evidence="1" type="ORF">OJF2_71590</name>
</gene>
<dbReference type="Gene3D" id="3.90.550.10">
    <property type="entry name" value="Spore Coat Polysaccharide Biosynthesis Protein SpsA, Chain A"/>
    <property type="match status" value="1"/>
</dbReference>
<dbReference type="RefSeq" id="WP_148597990.1">
    <property type="nucleotide sequence ID" value="NZ_CP042997.1"/>
</dbReference>
<reference evidence="1 2" key="1">
    <citation type="submission" date="2019-08" db="EMBL/GenBank/DDBJ databases">
        <title>Deep-cultivation of Planctomycetes and their phenomic and genomic characterization uncovers novel biology.</title>
        <authorList>
            <person name="Wiegand S."/>
            <person name="Jogler M."/>
            <person name="Boedeker C."/>
            <person name="Pinto D."/>
            <person name="Vollmers J."/>
            <person name="Rivas-Marin E."/>
            <person name="Kohn T."/>
            <person name="Peeters S.H."/>
            <person name="Heuer A."/>
            <person name="Rast P."/>
            <person name="Oberbeckmann S."/>
            <person name="Bunk B."/>
            <person name="Jeske O."/>
            <person name="Meyerdierks A."/>
            <person name="Storesund J.E."/>
            <person name="Kallscheuer N."/>
            <person name="Luecker S."/>
            <person name="Lage O.M."/>
            <person name="Pohl T."/>
            <person name="Merkel B.J."/>
            <person name="Hornburger P."/>
            <person name="Mueller R.-W."/>
            <person name="Bruemmer F."/>
            <person name="Labrenz M."/>
            <person name="Spormann A.M."/>
            <person name="Op den Camp H."/>
            <person name="Overmann J."/>
            <person name="Amann R."/>
            <person name="Jetten M.S.M."/>
            <person name="Mascher T."/>
            <person name="Medema M.H."/>
            <person name="Devos D.P."/>
            <person name="Kaster A.-K."/>
            <person name="Ovreas L."/>
            <person name="Rohde M."/>
            <person name="Galperin M.Y."/>
            <person name="Jogler C."/>
        </authorList>
    </citation>
    <scope>NUCLEOTIDE SEQUENCE [LARGE SCALE GENOMIC DNA]</scope>
    <source>
        <strain evidence="1 2">OJF2</strain>
    </source>
</reference>
<dbReference type="EMBL" id="CP042997">
    <property type="protein sequence ID" value="QEH38556.1"/>
    <property type="molecule type" value="Genomic_DNA"/>
</dbReference>
<name>A0A5B9WD68_9BACT</name>
<evidence type="ECO:0000313" key="1">
    <source>
        <dbReference type="EMBL" id="QEH38556.1"/>
    </source>
</evidence>
<sequence length="435" mass="47409">MEPRHLLRVRGPEEALAALASVPPGAWLILSVRPGPLAEADAPIDSVAELLMPPSGTIAVLDPRLTEYGAEALAVEFLRALHRPGLMTLLVPPAEIPAVSGKNHGPVLSFVGPASLLAGSPAGPAGRLPEELCFLALRAVMHGAKVGVIARECPSRADDSPPWVPGEAGDAIPQTALIMAHRGPCELLRAALTGLAASDPAPDALRVGLDLEEDELGPYLSLAREFPRASFYVGSHAPVGPYVIRQAIADEAPEERLVFHDSDDLSTCDRFHWLHRDLTMRGPALVGSHELRYDEDDREVRAVRFPLDASAALAIEPKHPQLHPTTMLTAEGLRRSGGFSTDCVFGNDTQLMLRAYFHMPLRNVDRFLYIRRDRWESLTNAPETGMENPLRIARNIAWRSDFEAVRAGRMRLEDSSLMAIEGRGAWALRRLDAAR</sequence>
<accession>A0A5B9WD68</accession>
<dbReference type="KEGG" id="agv:OJF2_71590"/>
<protein>
    <recommendedName>
        <fullName evidence="3">Glycosyl transferase family 2</fullName>
    </recommendedName>
</protein>
<dbReference type="InterPro" id="IPR029044">
    <property type="entry name" value="Nucleotide-diphossugar_trans"/>
</dbReference>
<dbReference type="AlphaFoldDB" id="A0A5B9WD68"/>
<proteinExistence type="predicted"/>
<dbReference type="Proteomes" id="UP000324233">
    <property type="component" value="Chromosome"/>
</dbReference>
<dbReference type="OrthoDB" id="743133at2"/>